<protein>
    <submittedName>
        <fullName evidence="1">NADPH:quinone reductase related Zn-dependent oxidoreductase</fullName>
    </submittedName>
</protein>
<evidence type="ECO:0000313" key="2">
    <source>
        <dbReference type="Proteomes" id="UP000014243"/>
    </source>
</evidence>
<dbReference type="Gene3D" id="3.90.180.10">
    <property type="entry name" value="Medium-chain alcohol dehydrogenases, catalytic domain"/>
    <property type="match status" value="1"/>
</dbReference>
<reference evidence="1 2" key="1">
    <citation type="journal article" date="2013" name="PLoS ONE">
        <title>Lactobacillus paracasei comparative genomics: towards species pan-genome definition and exploitation of diversity.</title>
        <authorList>
            <person name="Smokvina T."/>
            <person name="Wels M."/>
            <person name="Polka J."/>
            <person name="Chervaux C."/>
            <person name="Brisse S."/>
            <person name="Boekhorst J."/>
            <person name="van Hylckama Vlieg J.E."/>
            <person name="Siezen R.J."/>
        </authorList>
    </citation>
    <scope>NUCLEOTIDE SEQUENCE [LARGE SCALE GENOMIC DNA]</scope>
    <source>
        <strain evidence="1 2">Lpp126</strain>
    </source>
</reference>
<gene>
    <name evidence="1" type="ORF">Lpp126_18457</name>
</gene>
<name>S2QWC0_LACPA</name>
<dbReference type="PATRIC" id="fig|1256206.3.peg.2833"/>
<dbReference type="Proteomes" id="UP000014243">
    <property type="component" value="Unassembled WGS sequence"/>
</dbReference>
<comment type="caution">
    <text evidence="1">The sequence shown here is derived from an EMBL/GenBank/DDBJ whole genome shotgun (WGS) entry which is preliminary data.</text>
</comment>
<dbReference type="EMBL" id="ANKC01001308">
    <property type="protein sequence ID" value="EPC69295.1"/>
    <property type="molecule type" value="Genomic_DNA"/>
</dbReference>
<accession>S2QWC0</accession>
<sequence length="76" mass="8622">MSFFDCLVANFLQKMLVRLTKKFYHDLIVELKANDIESIPTNQNLQPLNAENLRQAHALVESGHMIGKVVVDGPWA</sequence>
<proteinExistence type="predicted"/>
<organism evidence="1 2">
    <name type="scientific">Lacticaseibacillus paracasei subsp. paracasei Lpp126</name>
    <dbReference type="NCBI Taxonomy" id="1256206"/>
    <lineage>
        <taxon>Bacteria</taxon>
        <taxon>Bacillati</taxon>
        <taxon>Bacillota</taxon>
        <taxon>Bacilli</taxon>
        <taxon>Lactobacillales</taxon>
        <taxon>Lactobacillaceae</taxon>
        <taxon>Lacticaseibacillus</taxon>
    </lineage>
</organism>
<dbReference type="AlphaFoldDB" id="S2QWC0"/>
<evidence type="ECO:0000313" key="1">
    <source>
        <dbReference type="EMBL" id="EPC69295.1"/>
    </source>
</evidence>